<sequence length="69" mass="7661">MEMALRITLFAKSSDSISTDDFGCQIDDACVLPCSLVVGGCLESSMVALYSMFRYHFLVQYSDLARNSH</sequence>
<gene>
    <name evidence="1" type="ORF">L195_g061532</name>
</gene>
<reference evidence="1 2" key="1">
    <citation type="journal article" date="2014" name="Am. J. Bot.">
        <title>Genome assembly and annotation for red clover (Trifolium pratense; Fabaceae).</title>
        <authorList>
            <person name="Istvanek J."/>
            <person name="Jaros M."/>
            <person name="Krenek A."/>
            <person name="Repkova J."/>
        </authorList>
    </citation>
    <scope>NUCLEOTIDE SEQUENCE [LARGE SCALE GENOMIC DNA]</scope>
    <source>
        <strain evidence="2">cv. Tatra</strain>
        <tissue evidence="1">Young leaves</tissue>
    </source>
</reference>
<reference evidence="1 2" key="2">
    <citation type="journal article" date="2017" name="Front. Plant Sci.">
        <title>Gene Classification and Mining of Molecular Markers Useful in Red Clover (Trifolium pratense) Breeding.</title>
        <authorList>
            <person name="Istvanek J."/>
            <person name="Dluhosova J."/>
            <person name="Dluhos P."/>
            <person name="Patkova L."/>
            <person name="Nedelnik J."/>
            <person name="Repkova J."/>
        </authorList>
    </citation>
    <scope>NUCLEOTIDE SEQUENCE [LARGE SCALE GENOMIC DNA]</scope>
    <source>
        <strain evidence="2">cv. Tatra</strain>
        <tissue evidence="1">Young leaves</tissue>
    </source>
</reference>
<dbReference type="EMBL" id="ASHM01153792">
    <property type="protein sequence ID" value="PNX63247.1"/>
    <property type="molecule type" value="Genomic_DNA"/>
</dbReference>
<protein>
    <submittedName>
        <fullName evidence="1">Uncharacterized protein</fullName>
    </submittedName>
</protein>
<evidence type="ECO:0000313" key="2">
    <source>
        <dbReference type="Proteomes" id="UP000236291"/>
    </source>
</evidence>
<name>A0A2K3KAD3_TRIPR</name>
<accession>A0A2K3KAD3</accession>
<comment type="caution">
    <text evidence="1">The sequence shown here is derived from an EMBL/GenBank/DDBJ whole genome shotgun (WGS) entry which is preliminary data.</text>
</comment>
<evidence type="ECO:0000313" key="1">
    <source>
        <dbReference type="EMBL" id="PNX63247.1"/>
    </source>
</evidence>
<proteinExistence type="predicted"/>
<organism evidence="1 2">
    <name type="scientific">Trifolium pratense</name>
    <name type="common">Red clover</name>
    <dbReference type="NCBI Taxonomy" id="57577"/>
    <lineage>
        <taxon>Eukaryota</taxon>
        <taxon>Viridiplantae</taxon>
        <taxon>Streptophyta</taxon>
        <taxon>Embryophyta</taxon>
        <taxon>Tracheophyta</taxon>
        <taxon>Spermatophyta</taxon>
        <taxon>Magnoliopsida</taxon>
        <taxon>eudicotyledons</taxon>
        <taxon>Gunneridae</taxon>
        <taxon>Pentapetalae</taxon>
        <taxon>rosids</taxon>
        <taxon>fabids</taxon>
        <taxon>Fabales</taxon>
        <taxon>Fabaceae</taxon>
        <taxon>Papilionoideae</taxon>
        <taxon>50 kb inversion clade</taxon>
        <taxon>NPAAA clade</taxon>
        <taxon>Hologalegina</taxon>
        <taxon>IRL clade</taxon>
        <taxon>Trifolieae</taxon>
        <taxon>Trifolium</taxon>
    </lineage>
</organism>
<dbReference type="AlphaFoldDB" id="A0A2K3KAD3"/>
<dbReference type="Proteomes" id="UP000236291">
    <property type="component" value="Unassembled WGS sequence"/>
</dbReference>